<evidence type="ECO:0000313" key="2">
    <source>
        <dbReference type="Proteomes" id="UP000316142"/>
    </source>
</evidence>
<sequence length="114" mass="12572">MTLSTTMADLLQLAEFESDMLTALAYENLGLDDLDEHVHINGELPVSMATQINVIYALSFGMAQGRYLSLCCAEMVCSIETLSVKLNQNLHKKISLEGHQDGRGDLEIARLESL</sequence>
<organism evidence="1 2">
    <name type="scientific">Pantoea anthophila</name>
    <dbReference type="NCBI Taxonomy" id="470931"/>
    <lineage>
        <taxon>Bacteria</taxon>
        <taxon>Pseudomonadati</taxon>
        <taxon>Pseudomonadota</taxon>
        <taxon>Gammaproteobacteria</taxon>
        <taxon>Enterobacterales</taxon>
        <taxon>Erwiniaceae</taxon>
        <taxon>Pantoea</taxon>
    </lineage>
</organism>
<evidence type="ECO:0000313" key="1">
    <source>
        <dbReference type="EMBL" id="TPV23674.1"/>
    </source>
</evidence>
<accession>A0ABY2Z4U4</accession>
<reference evidence="1 2" key="1">
    <citation type="submission" date="2019-06" db="EMBL/GenBank/DDBJ databases">
        <title>Taxogenomics and systematics of the genus Pantoea.</title>
        <authorList>
            <person name="Tambong J.T."/>
        </authorList>
    </citation>
    <scope>NUCLEOTIDE SEQUENCE [LARGE SCALE GENOMIC DNA]</scope>
    <source>
        <strain evidence="1 2">LMG 2558</strain>
    </source>
</reference>
<protein>
    <submittedName>
        <fullName evidence="1">Uncharacterized protein</fullName>
    </submittedName>
</protein>
<dbReference type="RefSeq" id="WP_140924743.1">
    <property type="nucleotide sequence ID" value="NZ_VHIZ01000051.1"/>
</dbReference>
<keyword evidence="2" id="KW-1185">Reference proteome</keyword>
<dbReference type="Proteomes" id="UP000316142">
    <property type="component" value="Unassembled WGS sequence"/>
</dbReference>
<proteinExistence type="predicted"/>
<comment type="caution">
    <text evidence="1">The sequence shown here is derived from an EMBL/GenBank/DDBJ whole genome shotgun (WGS) entry which is preliminary data.</text>
</comment>
<dbReference type="EMBL" id="VHIZ01000051">
    <property type="protein sequence ID" value="TPV23674.1"/>
    <property type="molecule type" value="Genomic_DNA"/>
</dbReference>
<gene>
    <name evidence="1" type="ORF">FJW00_15090</name>
</gene>
<name>A0ABY2Z4U4_9GAMM</name>